<gene>
    <name evidence="2" type="ORF">NPIL_629701</name>
</gene>
<dbReference type="Proteomes" id="UP000887013">
    <property type="component" value="Unassembled WGS sequence"/>
</dbReference>
<evidence type="ECO:0000313" key="3">
    <source>
        <dbReference type="Proteomes" id="UP000887013"/>
    </source>
</evidence>
<dbReference type="EMBL" id="BMAW01080480">
    <property type="protein sequence ID" value="GFU19807.1"/>
    <property type="molecule type" value="Genomic_DNA"/>
</dbReference>
<proteinExistence type="predicted"/>
<dbReference type="AlphaFoldDB" id="A0A8X6QLD9"/>
<organism evidence="2 3">
    <name type="scientific">Nephila pilipes</name>
    <name type="common">Giant wood spider</name>
    <name type="synonym">Nephila maculata</name>
    <dbReference type="NCBI Taxonomy" id="299642"/>
    <lineage>
        <taxon>Eukaryota</taxon>
        <taxon>Metazoa</taxon>
        <taxon>Ecdysozoa</taxon>
        <taxon>Arthropoda</taxon>
        <taxon>Chelicerata</taxon>
        <taxon>Arachnida</taxon>
        <taxon>Araneae</taxon>
        <taxon>Araneomorphae</taxon>
        <taxon>Entelegynae</taxon>
        <taxon>Araneoidea</taxon>
        <taxon>Nephilidae</taxon>
        <taxon>Nephila</taxon>
    </lineage>
</organism>
<name>A0A8X6QLD9_NEPPI</name>
<sequence length="127" mass="14080">MTTARRSNIYFIAPNDKVNIFIHCCEILFLFNGVHGDDDDHGDDHDRDDGHGDDHDRDDGHGDARDGGHGDGRGGGHGDDHDDDHDHGDDDVHDGDHAHGDGVVPLFRELDFQIHSKSAAWRRLMQG</sequence>
<accession>A0A8X6QLD9</accession>
<feature type="region of interest" description="Disordered" evidence="1">
    <location>
        <begin position="38"/>
        <end position="100"/>
    </location>
</feature>
<keyword evidence="3" id="KW-1185">Reference proteome</keyword>
<comment type="caution">
    <text evidence="2">The sequence shown here is derived from an EMBL/GenBank/DDBJ whole genome shotgun (WGS) entry which is preliminary data.</text>
</comment>
<evidence type="ECO:0000313" key="2">
    <source>
        <dbReference type="EMBL" id="GFU19807.1"/>
    </source>
</evidence>
<reference evidence="2" key="1">
    <citation type="submission" date="2020-08" db="EMBL/GenBank/DDBJ databases">
        <title>Multicomponent nature underlies the extraordinary mechanical properties of spider dragline silk.</title>
        <authorList>
            <person name="Kono N."/>
            <person name="Nakamura H."/>
            <person name="Mori M."/>
            <person name="Yoshida Y."/>
            <person name="Ohtoshi R."/>
            <person name="Malay A.D."/>
            <person name="Moran D.A.P."/>
            <person name="Tomita M."/>
            <person name="Numata K."/>
            <person name="Arakawa K."/>
        </authorList>
    </citation>
    <scope>NUCLEOTIDE SEQUENCE</scope>
</reference>
<protein>
    <submittedName>
        <fullName evidence="2">Uncharacterized protein</fullName>
    </submittedName>
</protein>
<evidence type="ECO:0000256" key="1">
    <source>
        <dbReference type="SAM" id="MobiDB-lite"/>
    </source>
</evidence>